<accession>A0A5C8KB37</accession>
<dbReference type="GO" id="GO:0009253">
    <property type="term" value="P:peptidoglycan catabolic process"/>
    <property type="evidence" value="ECO:0007669"/>
    <property type="project" value="InterPro"/>
</dbReference>
<protein>
    <submittedName>
        <fullName evidence="2">N-acetylmuramoyl-L-alanine amidase</fullName>
    </submittedName>
</protein>
<keyword evidence="3" id="KW-1185">Reference proteome</keyword>
<evidence type="ECO:0000259" key="1">
    <source>
        <dbReference type="Pfam" id="PF01510"/>
    </source>
</evidence>
<dbReference type="PANTHER" id="PTHR11022:SF41">
    <property type="entry name" value="PEPTIDOGLYCAN-RECOGNITION PROTEIN LC-RELATED"/>
    <property type="match status" value="1"/>
</dbReference>
<dbReference type="CDD" id="cd06583">
    <property type="entry name" value="PGRP"/>
    <property type="match status" value="1"/>
</dbReference>
<dbReference type="RefSeq" id="WP_147919976.1">
    <property type="nucleotide sequence ID" value="NZ_VRTY01000003.1"/>
</dbReference>
<organism evidence="2 3">
    <name type="scientific">Pontibacter qinzhouensis</name>
    <dbReference type="NCBI Taxonomy" id="2603253"/>
    <lineage>
        <taxon>Bacteria</taxon>
        <taxon>Pseudomonadati</taxon>
        <taxon>Bacteroidota</taxon>
        <taxon>Cytophagia</taxon>
        <taxon>Cytophagales</taxon>
        <taxon>Hymenobacteraceae</taxon>
        <taxon>Pontibacter</taxon>
    </lineage>
</organism>
<sequence length="146" mass="16018">MARAVLYIVIHTTATVQNAKVESIQSYWRNTLKWKSPGYAKIIEANGNVVTLASDDQVTNGVAGYNNNSLHVSYIGGIDAKGNALDNRTEAQKYALAAVVAEWKKKYPNAIVQGHRDFPGVAKACPCFNAKPWWKAIENAIKANQI</sequence>
<dbReference type="Gene3D" id="3.40.80.10">
    <property type="entry name" value="Peptidoglycan recognition protein-like"/>
    <property type="match status" value="1"/>
</dbReference>
<dbReference type="GO" id="GO:0008745">
    <property type="term" value="F:N-acetylmuramoyl-L-alanine amidase activity"/>
    <property type="evidence" value="ECO:0007669"/>
    <property type="project" value="InterPro"/>
</dbReference>
<proteinExistence type="predicted"/>
<dbReference type="InterPro" id="IPR015510">
    <property type="entry name" value="PGRP"/>
</dbReference>
<comment type="caution">
    <text evidence="2">The sequence shown here is derived from an EMBL/GenBank/DDBJ whole genome shotgun (WGS) entry which is preliminary data.</text>
</comment>
<gene>
    <name evidence="2" type="ORF">FVR03_01420</name>
</gene>
<dbReference type="EMBL" id="VRTY01000003">
    <property type="protein sequence ID" value="TXK52404.1"/>
    <property type="molecule type" value="Genomic_DNA"/>
</dbReference>
<dbReference type="AlphaFoldDB" id="A0A5C8KB37"/>
<dbReference type="InterPro" id="IPR002502">
    <property type="entry name" value="Amidase_domain"/>
</dbReference>
<evidence type="ECO:0000313" key="3">
    <source>
        <dbReference type="Proteomes" id="UP000321926"/>
    </source>
</evidence>
<feature type="domain" description="N-acetylmuramoyl-L-alanine amidase" evidence="1">
    <location>
        <begin position="3"/>
        <end position="126"/>
    </location>
</feature>
<dbReference type="Proteomes" id="UP000321926">
    <property type="component" value="Unassembled WGS sequence"/>
</dbReference>
<reference evidence="2 3" key="1">
    <citation type="submission" date="2019-08" db="EMBL/GenBank/DDBJ databases">
        <authorList>
            <person name="Shi S."/>
        </authorList>
    </citation>
    <scope>NUCLEOTIDE SEQUENCE [LARGE SCALE GENOMIC DNA]</scope>
    <source>
        <strain evidence="2 3">GY10130</strain>
    </source>
</reference>
<dbReference type="PANTHER" id="PTHR11022">
    <property type="entry name" value="PEPTIDOGLYCAN RECOGNITION PROTEIN"/>
    <property type="match status" value="1"/>
</dbReference>
<name>A0A5C8KB37_9BACT</name>
<dbReference type="Pfam" id="PF01510">
    <property type="entry name" value="Amidase_2"/>
    <property type="match status" value="1"/>
</dbReference>
<evidence type="ECO:0000313" key="2">
    <source>
        <dbReference type="EMBL" id="TXK52404.1"/>
    </source>
</evidence>
<dbReference type="InterPro" id="IPR036505">
    <property type="entry name" value="Amidase/PGRP_sf"/>
</dbReference>
<dbReference type="OrthoDB" id="1037861at2"/>
<dbReference type="SUPFAM" id="SSF55846">
    <property type="entry name" value="N-acetylmuramoyl-L-alanine amidase-like"/>
    <property type="match status" value="1"/>
</dbReference>